<evidence type="ECO:0000256" key="1">
    <source>
        <dbReference type="SAM" id="MobiDB-lite"/>
    </source>
</evidence>
<evidence type="ECO:0000313" key="2">
    <source>
        <dbReference type="EMBL" id="PVH47254.1"/>
    </source>
</evidence>
<proteinExistence type="predicted"/>
<reference evidence="2" key="1">
    <citation type="submission" date="2018-04" db="EMBL/GenBank/DDBJ databases">
        <title>WGS assembly of Panicum hallii.</title>
        <authorList>
            <person name="Lovell J."/>
            <person name="Jenkins J."/>
            <person name="Lowry D."/>
            <person name="Mamidi S."/>
            <person name="Sreedasyam A."/>
            <person name="Weng X."/>
            <person name="Barry K."/>
            <person name="Bonette J."/>
            <person name="Campitelli B."/>
            <person name="Daum C."/>
            <person name="Gordon S."/>
            <person name="Gould B."/>
            <person name="Lipzen A."/>
            <person name="Macqueen A."/>
            <person name="Palacio-Mejia J."/>
            <person name="Plott C."/>
            <person name="Shakirov E."/>
            <person name="Shu S."/>
            <person name="Yoshinaga Y."/>
            <person name="Zane M."/>
            <person name="Rokhsar D."/>
            <person name="Grimwood J."/>
            <person name="Schmutz J."/>
            <person name="Juenger T."/>
        </authorList>
    </citation>
    <scope>NUCLEOTIDE SEQUENCE [LARGE SCALE GENOMIC DNA]</scope>
    <source>
        <strain evidence="2">FIL2</strain>
    </source>
</reference>
<sequence length="33" mass="3815">MIPSQGDWQRSHSRPSTDPRPRRGRPQDSGVRN</sequence>
<feature type="region of interest" description="Disordered" evidence="1">
    <location>
        <begin position="1"/>
        <end position="33"/>
    </location>
</feature>
<dbReference type="Proteomes" id="UP000243499">
    <property type="component" value="Chromosome 4"/>
</dbReference>
<gene>
    <name evidence="2" type="ORF">PAHAL_4G017800</name>
</gene>
<dbReference type="EMBL" id="CM008049">
    <property type="protein sequence ID" value="PVH47254.1"/>
    <property type="molecule type" value="Genomic_DNA"/>
</dbReference>
<name>A0A2T8JBF6_9POAL</name>
<dbReference type="AlphaFoldDB" id="A0A2T8JBF6"/>
<organism evidence="2">
    <name type="scientific">Panicum hallii</name>
    <dbReference type="NCBI Taxonomy" id="206008"/>
    <lineage>
        <taxon>Eukaryota</taxon>
        <taxon>Viridiplantae</taxon>
        <taxon>Streptophyta</taxon>
        <taxon>Embryophyta</taxon>
        <taxon>Tracheophyta</taxon>
        <taxon>Spermatophyta</taxon>
        <taxon>Magnoliopsida</taxon>
        <taxon>Liliopsida</taxon>
        <taxon>Poales</taxon>
        <taxon>Poaceae</taxon>
        <taxon>PACMAD clade</taxon>
        <taxon>Panicoideae</taxon>
        <taxon>Panicodae</taxon>
        <taxon>Paniceae</taxon>
        <taxon>Panicinae</taxon>
        <taxon>Panicum</taxon>
        <taxon>Panicum sect. Panicum</taxon>
    </lineage>
</organism>
<protein>
    <submittedName>
        <fullName evidence="2">Uncharacterized protein</fullName>
    </submittedName>
</protein>
<dbReference type="Gramene" id="PVH47254">
    <property type="protein sequence ID" value="PVH47254"/>
    <property type="gene ID" value="PAHAL_4G017800"/>
</dbReference>
<accession>A0A2T8JBF6</accession>